<proteinExistence type="predicted"/>
<evidence type="ECO:0000313" key="3">
    <source>
        <dbReference type="Proteomes" id="UP001139031"/>
    </source>
</evidence>
<sequence>MTSAATTATRKRPSYQTTGISATTSREEIQKLLDRADLGITDIRWVALGGRNSRLYFRIDRRLYKIDIHASDEARDPDKKFRRLHRAVAHLLKNSIAVAEEGLCGVGEILAAFLMTNDDITVGEALLRLEAGSSRPVTLALAPAETALVPAGPTGTVPARKPR</sequence>
<dbReference type="EMBL" id="JAIRAU010000045">
    <property type="protein sequence ID" value="MBZ5713961.1"/>
    <property type="molecule type" value="Genomic_DNA"/>
</dbReference>
<dbReference type="RefSeq" id="WP_224195696.1">
    <property type="nucleotide sequence ID" value="NZ_JAIRAU010000045.1"/>
</dbReference>
<reference evidence="2" key="1">
    <citation type="submission" date="2021-08" db="EMBL/GenBank/DDBJ databases">
        <authorList>
            <person name="Stevens D.C."/>
        </authorList>
    </citation>
    <scope>NUCLEOTIDE SEQUENCE</scope>
    <source>
        <strain evidence="2">DSM 53165</strain>
    </source>
</reference>
<name>A0ABS7U0J5_9BACT</name>
<gene>
    <name evidence="2" type="ORF">K7C98_32415</name>
</gene>
<comment type="caution">
    <text evidence="2">The sequence shown here is derived from an EMBL/GenBank/DDBJ whole genome shotgun (WGS) entry which is preliminary data.</text>
</comment>
<protein>
    <submittedName>
        <fullName evidence="2">Uncharacterized protein</fullName>
    </submittedName>
</protein>
<organism evidence="2 3">
    <name type="scientific">Nannocystis pusilla</name>
    <dbReference type="NCBI Taxonomy" id="889268"/>
    <lineage>
        <taxon>Bacteria</taxon>
        <taxon>Pseudomonadati</taxon>
        <taxon>Myxococcota</taxon>
        <taxon>Polyangia</taxon>
        <taxon>Nannocystales</taxon>
        <taxon>Nannocystaceae</taxon>
        <taxon>Nannocystis</taxon>
    </lineage>
</organism>
<evidence type="ECO:0000256" key="1">
    <source>
        <dbReference type="SAM" id="MobiDB-lite"/>
    </source>
</evidence>
<accession>A0ABS7U0J5</accession>
<evidence type="ECO:0000313" key="2">
    <source>
        <dbReference type="EMBL" id="MBZ5713961.1"/>
    </source>
</evidence>
<feature type="region of interest" description="Disordered" evidence="1">
    <location>
        <begin position="1"/>
        <end position="22"/>
    </location>
</feature>
<dbReference type="Proteomes" id="UP001139031">
    <property type="component" value="Unassembled WGS sequence"/>
</dbReference>
<keyword evidence="3" id="KW-1185">Reference proteome</keyword>